<gene>
    <name evidence="1" type="ORF">MNBD_NITROSPIRAE02-10</name>
</gene>
<evidence type="ECO:0000313" key="1">
    <source>
        <dbReference type="EMBL" id="VAX30059.1"/>
    </source>
</evidence>
<dbReference type="Gene3D" id="3.30.160.250">
    <property type="match status" value="1"/>
</dbReference>
<sequence>MKVKEIVFIVEEDPEGGYTARALGYSIFTEAETIEELKESIKDALRCHFDKDEDVPNIVRLHIVKEETFVYA</sequence>
<dbReference type="InterPro" id="IPR035069">
    <property type="entry name" value="TTHA1013/TTHA0281-like"/>
</dbReference>
<evidence type="ECO:0008006" key="2">
    <source>
        <dbReference type="Google" id="ProtNLM"/>
    </source>
</evidence>
<organism evidence="1">
    <name type="scientific">hydrothermal vent metagenome</name>
    <dbReference type="NCBI Taxonomy" id="652676"/>
    <lineage>
        <taxon>unclassified sequences</taxon>
        <taxon>metagenomes</taxon>
        <taxon>ecological metagenomes</taxon>
    </lineage>
</organism>
<dbReference type="EMBL" id="UOGH01000147">
    <property type="protein sequence ID" value="VAX30059.1"/>
    <property type="molecule type" value="Genomic_DNA"/>
</dbReference>
<reference evidence="1" key="1">
    <citation type="submission" date="2018-06" db="EMBL/GenBank/DDBJ databases">
        <authorList>
            <person name="Zhirakovskaya E."/>
        </authorList>
    </citation>
    <scope>NUCLEOTIDE SEQUENCE</scope>
</reference>
<accession>A0A3B1CIK2</accession>
<dbReference type="SUPFAM" id="SSF143100">
    <property type="entry name" value="TTHA1013/TTHA0281-like"/>
    <property type="match status" value="1"/>
</dbReference>
<name>A0A3B1CIK2_9ZZZZ</name>
<protein>
    <recommendedName>
        <fullName evidence="2">2-oxoisovalerate dehydrogenase, E1 component beta subunit</fullName>
    </recommendedName>
</protein>
<proteinExistence type="predicted"/>
<dbReference type="AlphaFoldDB" id="A0A3B1CIK2"/>